<name>A0ABQ0FWV5_9PEZI</name>
<evidence type="ECO:0000313" key="2">
    <source>
        <dbReference type="EMBL" id="GAB1309969.1"/>
    </source>
</evidence>
<sequence length="236" mass="26291">MEARTYYSRKNPTVLPGADNPDPLESAPEVPDIEATPRYWVHVCPKSNLSGRRWHQDISGWGNNRVREGTPCALLCGYKAHRDTALLNSQMRPIALLGGRNMMSARLERWWMRCSVCRNTWRNYLEDHPFVKRGRADLNGTSQYGNGLGKPAPGQERVVDGTTPTDSTDVKGFEVAMSCASCAAPFSAFATEINQYGEEVGEVLKWDSKYYGAVGSTAHTLRRVPNMAELNKHSSP</sequence>
<reference evidence="2 3" key="1">
    <citation type="submission" date="2024-09" db="EMBL/GenBank/DDBJ databases">
        <title>Itraconazole resistance in Madurella fahalii resulting from another homologue of gene encoding cytochrome P450 14-alpha sterol demethylase (CYP51).</title>
        <authorList>
            <person name="Yoshioka I."/>
            <person name="Fahal A.H."/>
            <person name="Kaneko S."/>
            <person name="Yaguchi T."/>
        </authorList>
    </citation>
    <scope>NUCLEOTIDE SEQUENCE [LARGE SCALE GENOMIC DNA]</scope>
    <source>
        <strain evidence="2 3">IFM 68171</strain>
    </source>
</reference>
<proteinExistence type="predicted"/>
<evidence type="ECO:0000313" key="3">
    <source>
        <dbReference type="Proteomes" id="UP001628179"/>
    </source>
</evidence>
<protein>
    <submittedName>
        <fullName evidence="2">Uncharacterized protein</fullName>
    </submittedName>
</protein>
<feature type="region of interest" description="Disordered" evidence="1">
    <location>
        <begin position="1"/>
        <end position="27"/>
    </location>
</feature>
<dbReference type="EMBL" id="BAAFSV010000001">
    <property type="protein sequence ID" value="GAB1309969.1"/>
    <property type="molecule type" value="Genomic_DNA"/>
</dbReference>
<keyword evidence="3" id="KW-1185">Reference proteome</keyword>
<accession>A0ABQ0FWV5</accession>
<dbReference type="GeneID" id="98170924"/>
<dbReference type="Proteomes" id="UP001628179">
    <property type="component" value="Unassembled WGS sequence"/>
</dbReference>
<evidence type="ECO:0000256" key="1">
    <source>
        <dbReference type="SAM" id="MobiDB-lite"/>
    </source>
</evidence>
<organism evidence="2 3">
    <name type="scientific">Madurella fahalii</name>
    <dbReference type="NCBI Taxonomy" id="1157608"/>
    <lineage>
        <taxon>Eukaryota</taxon>
        <taxon>Fungi</taxon>
        <taxon>Dikarya</taxon>
        <taxon>Ascomycota</taxon>
        <taxon>Pezizomycotina</taxon>
        <taxon>Sordariomycetes</taxon>
        <taxon>Sordariomycetidae</taxon>
        <taxon>Sordariales</taxon>
        <taxon>Sordariales incertae sedis</taxon>
        <taxon>Madurella</taxon>
    </lineage>
</organism>
<dbReference type="RefSeq" id="XP_070911702.1">
    <property type="nucleotide sequence ID" value="XM_071055601.1"/>
</dbReference>
<comment type="caution">
    <text evidence="2">The sequence shown here is derived from an EMBL/GenBank/DDBJ whole genome shotgun (WGS) entry which is preliminary data.</text>
</comment>
<gene>
    <name evidence="2" type="ORF">MFIFM68171_00179</name>
</gene>